<dbReference type="AlphaFoldDB" id="A0A9N9B506"/>
<dbReference type="Proteomes" id="UP000789759">
    <property type="component" value="Unassembled WGS sequence"/>
</dbReference>
<name>A0A9N9B506_9GLOM</name>
<evidence type="ECO:0000313" key="2">
    <source>
        <dbReference type="Proteomes" id="UP000789759"/>
    </source>
</evidence>
<reference evidence="1" key="1">
    <citation type="submission" date="2021-06" db="EMBL/GenBank/DDBJ databases">
        <authorList>
            <person name="Kallberg Y."/>
            <person name="Tangrot J."/>
            <person name="Rosling A."/>
        </authorList>
    </citation>
    <scope>NUCLEOTIDE SEQUENCE</scope>
    <source>
        <strain evidence="1">FL966</strain>
    </source>
</reference>
<organism evidence="1 2">
    <name type="scientific">Cetraspora pellucida</name>
    <dbReference type="NCBI Taxonomy" id="1433469"/>
    <lineage>
        <taxon>Eukaryota</taxon>
        <taxon>Fungi</taxon>
        <taxon>Fungi incertae sedis</taxon>
        <taxon>Mucoromycota</taxon>
        <taxon>Glomeromycotina</taxon>
        <taxon>Glomeromycetes</taxon>
        <taxon>Diversisporales</taxon>
        <taxon>Gigasporaceae</taxon>
        <taxon>Cetraspora</taxon>
    </lineage>
</organism>
<proteinExistence type="predicted"/>
<accession>A0A9N9B506</accession>
<gene>
    <name evidence="1" type="ORF">CPELLU_LOCUS4970</name>
</gene>
<keyword evidence="2" id="KW-1185">Reference proteome</keyword>
<comment type="caution">
    <text evidence="1">The sequence shown here is derived from an EMBL/GenBank/DDBJ whole genome shotgun (WGS) entry which is preliminary data.</text>
</comment>
<dbReference type="EMBL" id="CAJVQA010002716">
    <property type="protein sequence ID" value="CAG8555797.1"/>
    <property type="molecule type" value="Genomic_DNA"/>
</dbReference>
<evidence type="ECO:0000313" key="1">
    <source>
        <dbReference type="EMBL" id="CAG8555797.1"/>
    </source>
</evidence>
<sequence>MNIDADVTFEMLSDDNIISLKALDLVETYFLQQPKNFVVTHKNKSTIY</sequence>
<protein>
    <submittedName>
        <fullName evidence="1">23913_t:CDS:1</fullName>
    </submittedName>
</protein>